<feature type="region of interest" description="Disordered" evidence="1">
    <location>
        <begin position="354"/>
        <end position="418"/>
    </location>
</feature>
<gene>
    <name evidence="3" type="ORF">S7711_00796</name>
</gene>
<feature type="transmembrane region" description="Helical" evidence="2">
    <location>
        <begin position="320"/>
        <end position="345"/>
    </location>
</feature>
<dbReference type="HOGENOM" id="CLU_031806_1_0_1"/>
<evidence type="ECO:0000256" key="2">
    <source>
        <dbReference type="SAM" id="Phobius"/>
    </source>
</evidence>
<feature type="compositionally biased region" description="Basic and acidic residues" evidence="1">
    <location>
        <begin position="117"/>
        <end position="138"/>
    </location>
</feature>
<dbReference type="AlphaFoldDB" id="A0A084B078"/>
<feature type="region of interest" description="Disordered" evidence="1">
    <location>
        <begin position="12"/>
        <end position="170"/>
    </location>
</feature>
<keyword evidence="2" id="KW-1133">Transmembrane helix</keyword>
<dbReference type="OrthoDB" id="5398191at2759"/>
<evidence type="ECO:0000313" key="4">
    <source>
        <dbReference type="Proteomes" id="UP000028045"/>
    </source>
</evidence>
<evidence type="ECO:0008006" key="5">
    <source>
        <dbReference type="Google" id="ProtNLM"/>
    </source>
</evidence>
<sequence length="418" mass="45759">MLEYFAVKKYRKNKASKEAADEAAQERQSQPQTPTETHAASSSSSRRGDDESGRPPLKKQETAHSYRDGRPVLDAADEQFLENIVAAEDDGPAPPLPPRVYDWQYEDGGSSSSSVRNGKEVDGAHGVKVAEKEAEKPAKKPNRLSSLFNRKKNDEGLHPQADVPPAEGDRETKDLGLILDRLNLSAKNNKVISASTETSEALQKFTLIFKDLVNGVPTAYDDLVGLIKDRDGAMAKGFDKLPSSLQKLVMQLPEKVTSSLGPEILGAAAKSQGLEANTEGGMKNAIEKMILPQNIIELVTKPGALVGMLRAIVTTLKTRWPAFIGMNVIWSVSLFLLMLMLWYCYKRGREERLERERSGDAIDGSDRIEELPDDPLLPPPRSNTTHLGDSRERPASVSRTATGSSLGGSRGPRDNGRF</sequence>
<dbReference type="EMBL" id="KL648402">
    <property type="protein sequence ID" value="KEY70957.1"/>
    <property type="molecule type" value="Genomic_DNA"/>
</dbReference>
<evidence type="ECO:0000256" key="1">
    <source>
        <dbReference type="SAM" id="MobiDB-lite"/>
    </source>
</evidence>
<feature type="compositionally biased region" description="Basic and acidic residues" evidence="1">
    <location>
        <begin position="354"/>
        <end position="370"/>
    </location>
</feature>
<keyword evidence="2" id="KW-0812">Transmembrane</keyword>
<protein>
    <recommendedName>
        <fullName evidence="5">Ring-like domain-containing protein</fullName>
    </recommendedName>
</protein>
<dbReference type="Proteomes" id="UP000028045">
    <property type="component" value="Unassembled WGS sequence"/>
</dbReference>
<keyword evidence="4" id="KW-1185">Reference proteome</keyword>
<keyword evidence="2" id="KW-0472">Membrane</keyword>
<feature type="compositionally biased region" description="Basic and acidic residues" evidence="1">
    <location>
        <begin position="46"/>
        <end position="71"/>
    </location>
</feature>
<name>A0A084B078_STACB</name>
<proteinExistence type="predicted"/>
<accession>A0A084B078</accession>
<feature type="compositionally biased region" description="Polar residues" evidence="1">
    <location>
        <begin position="26"/>
        <end position="40"/>
    </location>
</feature>
<evidence type="ECO:0000313" key="3">
    <source>
        <dbReference type="EMBL" id="KEY70957.1"/>
    </source>
</evidence>
<organism evidence="3 4">
    <name type="scientific">Stachybotrys chartarum (strain CBS 109288 / IBT 7711)</name>
    <name type="common">Toxic black mold</name>
    <name type="synonym">Stilbospora chartarum</name>
    <dbReference type="NCBI Taxonomy" id="1280523"/>
    <lineage>
        <taxon>Eukaryota</taxon>
        <taxon>Fungi</taxon>
        <taxon>Dikarya</taxon>
        <taxon>Ascomycota</taxon>
        <taxon>Pezizomycotina</taxon>
        <taxon>Sordariomycetes</taxon>
        <taxon>Hypocreomycetidae</taxon>
        <taxon>Hypocreales</taxon>
        <taxon>Stachybotryaceae</taxon>
        <taxon>Stachybotrys</taxon>
    </lineage>
</organism>
<reference evidence="3 4" key="1">
    <citation type="journal article" date="2014" name="BMC Genomics">
        <title>Comparative genome sequencing reveals chemotype-specific gene clusters in the toxigenic black mold Stachybotrys.</title>
        <authorList>
            <person name="Semeiks J."/>
            <person name="Borek D."/>
            <person name="Otwinowski Z."/>
            <person name="Grishin N.V."/>
        </authorList>
    </citation>
    <scope>NUCLEOTIDE SEQUENCE [LARGE SCALE GENOMIC DNA]</scope>
    <source>
        <strain evidence="4">CBS 109288 / IBT 7711</strain>
    </source>
</reference>